<evidence type="ECO:0000256" key="3">
    <source>
        <dbReference type="ARBA" id="ARBA00022729"/>
    </source>
</evidence>
<dbReference type="InterPro" id="IPR036383">
    <property type="entry name" value="TSP1_rpt_sf"/>
</dbReference>
<protein>
    <submittedName>
        <fullName evidence="8">Apple domain-containing protein</fullName>
    </submittedName>
</protein>
<keyword evidence="2" id="KW-0964">Secreted</keyword>
<dbReference type="InterPro" id="IPR052065">
    <property type="entry name" value="Compl_asym_regulator"/>
</dbReference>
<accession>A0A0N4UGV7</accession>
<evidence type="ECO:0000313" key="8">
    <source>
        <dbReference type="WBParaSite" id="DME_0000674501-mRNA-1"/>
    </source>
</evidence>
<dbReference type="SUPFAM" id="SSF82895">
    <property type="entry name" value="TSP-1 type 1 repeat"/>
    <property type="match status" value="5"/>
</dbReference>
<dbReference type="PROSITE" id="PS50948">
    <property type="entry name" value="PAN"/>
    <property type="match status" value="1"/>
</dbReference>
<dbReference type="SMART" id="SM00209">
    <property type="entry name" value="TSP1"/>
    <property type="match status" value="5"/>
</dbReference>
<dbReference type="AlphaFoldDB" id="A0A0N4UGV7"/>
<keyword evidence="5" id="KW-1015">Disulfide bond</keyword>
<organism evidence="7 8">
    <name type="scientific">Dracunculus medinensis</name>
    <name type="common">Guinea worm</name>
    <dbReference type="NCBI Taxonomy" id="318479"/>
    <lineage>
        <taxon>Eukaryota</taxon>
        <taxon>Metazoa</taxon>
        <taxon>Ecdysozoa</taxon>
        <taxon>Nematoda</taxon>
        <taxon>Chromadorea</taxon>
        <taxon>Rhabditida</taxon>
        <taxon>Spirurina</taxon>
        <taxon>Dracunculoidea</taxon>
        <taxon>Dracunculidae</taxon>
        <taxon>Dracunculus</taxon>
    </lineage>
</organism>
<name>A0A0N4UGV7_DRAME</name>
<dbReference type="InterPro" id="IPR000884">
    <property type="entry name" value="TSP1_rpt"/>
</dbReference>
<dbReference type="WBParaSite" id="DME_0000674501-mRNA-1">
    <property type="protein sequence ID" value="DME_0000674501-mRNA-1"/>
    <property type="gene ID" value="DME_0000674501"/>
</dbReference>
<dbReference type="SUPFAM" id="SSF57414">
    <property type="entry name" value="Hairpin loop containing domain-like"/>
    <property type="match status" value="1"/>
</dbReference>
<dbReference type="Gene3D" id="2.20.100.10">
    <property type="entry name" value="Thrombospondin type-1 (TSP1) repeat"/>
    <property type="match status" value="5"/>
</dbReference>
<dbReference type="PROSITE" id="PS50092">
    <property type="entry name" value="TSP1"/>
    <property type="match status" value="5"/>
</dbReference>
<evidence type="ECO:0000256" key="2">
    <source>
        <dbReference type="ARBA" id="ARBA00022525"/>
    </source>
</evidence>
<proteinExistence type="predicted"/>
<dbReference type="Pfam" id="PF00090">
    <property type="entry name" value="TSP_1"/>
    <property type="match status" value="5"/>
</dbReference>
<keyword evidence="3" id="KW-0732">Signal</keyword>
<dbReference type="PANTHER" id="PTHR22906:SF43">
    <property type="entry name" value="PROPERDIN"/>
    <property type="match status" value="1"/>
</dbReference>
<evidence type="ECO:0000256" key="1">
    <source>
        <dbReference type="ARBA" id="ARBA00004613"/>
    </source>
</evidence>
<dbReference type="InterPro" id="IPR003609">
    <property type="entry name" value="Pan_app"/>
</dbReference>
<evidence type="ECO:0000259" key="6">
    <source>
        <dbReference type="PROSITE" id="PS50948"/>
    </source>
</evidence>
<dbReference type="PANTHER" id="PTHR22906">
    <property type="entry name" value="PROPERDIN"/>
    <property type="match status" value="1"/>
</dbReference>
<keyword evidence="4" id="KW-0677">Repeat</keyword>
<feature type="domain" description="Apple" evidence="6">
    <location>
        <begin position="31"/>
        <end position="109"/>
    </location>
</feature>
<evidence type="ECO:0000313" key="7">
    <source>
        <dbReference type="Proteomes" id="UP000038040"/>
    </source>
</evidence>
<sequence>MDFNKKRVNYSNKFIIRVHNLLFSAFGKDFCLRNFYKLTNSDFFQRTELRSVEICVERCIDNIEYCRAILFVKENNKDRGSCQLYRVNSLSPNVDIIRNDPFEATSVLIEVLDKCISNETESFLNKIDPELAQKFIDWSKNLNADKPEENTSSFSNIDNWGSELPLEMRSRWHYDPYFEKISKQKYIIQIAKEINLIRNPKKLINVTEKAERIIQPPLNLNAKLGEVERGQLTARSQYIVPPFPEIPTRNVEQRQYLSPNPIQPQISFRGVPLQCRGVNCYAPSAMAMMQFDSRPCATYLGHPCSPAPMVLSNPCGPIINCPSLYQGQAQPQQNLPSVNSYVKPAEQFRPSVSVFRPEISTSSPAWSEWTLSTPCSVTCGRGFIEMRRHCVQPGRCAGESLKKEICERNICEDWSLWSPWSQCSKSCGGGEQKRSRKCYKDGGCDGPSMDVHITAYSRGTQQSMWLIKIDYSIMVQPCNTETCPEWSEWGEWGICSVTCGIGVQKRHRECKGTLQCPGMSTEIEPCEQKPCPVWLTWQSWSECSVTCGGGEKFRTRDCDGDKCEGESKQSIRCNTQLCPEWTSWTQWSECTETCGDGGTKLRTRYFTIIIIRLFSESATTITSKATSVVVQVKIKLYVVYQFAQNGVNGNRGPNAVLPVATDKKLGMIITKAQMSTKRCILQRG</sequence>
<comment type="subcellular location">
    <subcellularLocation>
        <location evidence="1">Secreted</location>
    </subcellularLocation>
</comment>
<evidence type="ECO:0000256" key="5">
    <source>
        <dbReference type="ARBA" id="ARBA00023157"/>
    </source>
</evidence>
<dbReference type="Proteomes" id="UP000038040">
    <property type="component" value="Unplaced"/>
</dbReference>
<evidence type="ECO:0000256" key="4">
    <source>
        <dbReference type="ARBA" id="ARBA00022737"/>
    </source>
</evidence>
<reference evidence="8" key="1">
    <citation type="submission" date="2017-02" db="UniProtKB">
        <authorList>
            <consortium name="WormBaseParasite"/>
        </authorList>
    </citation>
    <scope>IDENTIFICATION</scope>
</reference>